<accession>A0A6J5LUH6</accession>
<keyword evidence="1" id="KW-0472">Membrane</keyword>
<evidence type="ECO:0000256" key="1">
    <source>
        <dbReference type="SAM" id="Phobius"/>
    </source>
</evidence>
<keyword evidence="1" id="KW-0812">Transmembrane</keyword>
<evidence type="ECO:0008006" key="3">
    <source>
        <dbReference type="Google" id="ProtNLM"/>
    </source>
</evidence>
<sequence length="171" mass="19257">MLTILSTLISFLMGGLPKLLDFFQDRNDKKHELALAAMQIERELELRKAGFEAQERLEEIHSAQLEMETAARGNENLVSAQVAEMNAIYSHDESLNEGTSQWMKNLRAGVRSFITLGFFFLLVFVDAGLFIYGYNNGVQFPVLAEKLWDSNTQALFASIIAFHFGGRAFGK</sequence>
<name>A0A6J5LUH6_9CAUD</name>
<reference evidence="2" key="1">
    <citation type="submission" date="2020-04" db="EMBL/GenBank/DDBJ databases">
        <authorList>
            <person name="Chiriac C."/>
            <person name="Salcher M."/>
            <person name="Ghai R."/>
            <person name="Kavagutti S V."/>
        </authorList>
    </citation>
    <scope>NUCLEOTIDE SEQUENCE</scope>
</reference>
<evidence type="ECO:0000313" key="2">
    <source>
        <dbReference type="EMBL" id="CAB4136620.1"/>
    </source>
</evidence>
<gene>
    <name evidence="2" type="ORF">UFOVP306_40</name>
</gene>
<keyword evidence="1" id="KW-1133">Transmembrane helix</keyword>
<dbReference type="EMBL" id="LR796317">
    <property type="protein sequence ID" value="CAB4136620.1"/>
    <property type="molecule type" value="Genomic_DNA"/>
</dbReference>
<protein>
    <recommendedName>
        <fullName evidence="3">Holin of 3TMs, for gene-transfer release</fullName>
    </recommendedName>
</protein>
<organism evidence="2">
    <name type="scientific">uncultured Caudovirales phage</name>
    <dbReference type="NCBI Taxonomy" id="2100421"/>
    <lineage>
        <taxon>Viruses</taxon>
        <taxon>Duplodnaviria</taxon>
        <taxon>Heunggongvirae</taxon>
        <taxon>Uroviricota</taxon>
        <taxon>Caudoviricetes</taxon>
        <taxon>Peduoviridae</taxon>
        <taxon>Maltschvirus</taxon>
        <taxon>Maltschvirus maltsch</taxon>
    </lineage>
</organism>
<feature type="transmembrane region" description="Helical" evidence="1">
    <location>
        <begin position="113"/>
        <end position="134"/>
    </location>
</feature>
<proteinExistence type="predicted"/>